<evidence type="ECO:0000313" key="2">
    <source>
        <dbReference type="Proteomes" id="UP000813461"/>
    </source>
</evidence>
<evidence type="ECO:0000313" key="1">
    <source>
        <dbReference type="EMBL" id="KAH7093285.1"/>
    </source>
</evidence>
<dbReference type="Proteomes" id="UP000813461">
    <property type="component" value="Unassembled WGS sequence"/>
</dbReference>
<gene>
    <name evidence="1" type="ORF">FB567DRAFT_544657</name>
</gene>
<protein>
    <submittedName>
        <fullName evidence="1">Uncharacterized protein</fullName>
    </submittedName>
</protein>
<name>A0A8K0REZ2_9PLEO</name>
<dbReference type="AlphaFoldDB" id="A0A8K0REZ2"/>
<reference evidence="1" key="1">
    <citation type="journal article" date="2021" name="Nat. Commun.">
        <title>Genetic determinants of endophytism in the Arabidopsis root mycobiome.</title>
        <authorList>
            <person name="Mesny F."/>
            <person name="Miyauchi S."/>
            <person name="Thiergart T."/>
            <person name="Pickel B."/>
            <person name="Atanasova L."/>
            <person name="Karlsson M."/>
            <person name="Huettel B."/>
            <person name="Barry K.W."/>
            <person name="Haridas S."/>
            <person name="Chen C."/>
            <person name="Bauer D."/>
            <person name="Andreopoulos W."/>
            <person name="Pangilinan J."/>
            <person name="LaButti K."/>
            <person name="Riley R."/>
            <person name="Lipzen A."/>
            <person name="Clum A."/>
            <person name="Drula E."/>
            <person name="Henrissat B."/>
            <person name="Kohler A."/>
            <person name="Grigoriev I.V."/>
            <person name="Martin F.M."/>
            <person name="Hacquard S."/>
        </authorList>
    </citation>
    <scope>NUCLEOTIDE SEQUENCE</scope>
    <source>
        <strain evidence="1">MPI-SDFR-AT-0120</strain>
    </source>
</reference>
<keyword evidence="2" id="KW-1185">Reference proteome</keyword>
<organism evidence="1 2">
    <name type="scientific">Paraphoma chrysanthemicola</name>
    <dbReference type="NCBI Taxonomy" id="798071"/>
    <lineage>
        <taxon>Eukaryota</taxon>
        <taxon>Fungi</taxon>
        <taxon>Dikarya</taxon>
        <taxon>Ascomycota</taxon>
        <taxon>Pezizomycotina</taxon>
        <taxon>Dothideomycetes</taxon>
        <taxon>Pleosporomycetidae</taxon>
        <taxon>Pleosporales</taxon>
        <taxon>Pleosporineae</taxon>
        <taxon>Phaeosphaeriaceae</taxon>
        <taxon>Paraphoma</taxon>
    </lineage>
</organism>
<proteinExistence type="predicted"/>
<accession>A0A8K0REZ2</accession>
<comment type="caution">
    <text evidence="1">The sequence shown here is derived from an EMBL/GenBank/DDBJ whole genome shotgun (WGS) entry which is preliminary data.</text>
</comment>
<sequence length="305" mass="33430">MRQFCLISLTGSFKEGHADVFALGYVVTIASNDSRRQGVLGVRLKASTTECAIVDIDPQPGNNLGSFGACFVARLVSDFSHKFSNKGIWFNRDPKCETCRRNIANQCVAANVAQPTATMTTYTIFNISVNDDQKAHSVQSATVRVLIPKVVLRFITYSTNEAISAGLEQENPVHLRWERPALAKIVPAIERDDRVCAVLRPTKGYVEATSARRIHQRTDLTALRVGGCCSCVCGAANVKMTSVLLTRTEHTIASTGLISMIATCRGGGSASLITSFCRHTRGEDRSHREWRERDLTGSIGFTMRT</sequence>
<dbReference type="EMBL" id="JAGMVJ010000002">
    <property type="protein sequence ID" value="KAH7093285.1"/>
    <property type="molecule type" value="Genomic_DNA"/>
</dbReference>